<keyword evidence="6" id="KW-0418">Kinase</keyword>
<feature type="domain" description="FATC" evidence="5">
    <location>
        <begin position="3699"/>
        <end position="3731"/>
    </location>
</feature>
<accession>A0A068XYA1</accession>
<dbReference type="PROSITE" id="PS50290">
    <property type="entry name" value="PI3_4_KINASE_3"/>
    <property type="match status" value="1"/>
</dbReference>
<feature type="repeat" description="ANK" evidence="2">
    <location>
        <begin position="40"/>
        <end position="72"/>
    </location>
</feature>
<evidence type="ECO:0000259" key="5">
    <source>
        <dbReference type="PROSITE" id="PS51190"/>
    </source>
</evidence>
<dbReference type="Gene3D" id="1.25.40.20">
    <property type="entry name" value="Ankyrin repeat-containing domain"/>
    <property type="match status" value="1"/>
</dbReference>
<dbReference type="EMBL" id="LN902843">
    <property type="protein sequence ID" value="CDS37208.1"/>
    <property type="molecule type" value="Genomic_DNA"/>
</dbReference>
<dbReference type="InterPro" id="IPR031559">
    <property type="entry name" value="SMG1"/>
</dbReference>
<proteinExistence type="predicted"/>
<dbReference type="SMART" id="SM00248">
    <property type="entry name" value="ANK"/>
    <property type="match status" value="2"/>
</dbReference>
<dbReference type="InterPro" id="IPR050517">
    <property type="entry name" value="DDR_Repair_Kinase"/>
</dbReference>
<dbReference type="InterPro" id="IPR002110">
    <property type="entry name" value="Ankyrin_rpt"/>
</dbReference>
<dbReference type="PROSITE" id="PS50088">
    <property type="entry name" value="ANK_REPEAT"/>
    <property type="match status" value="1"/>
</dbReference>
<dbReference type="Pfam" id="PF15785">
    <property type="entry name" value="SMG1"/>
    <property type="match status" value="1"/>
</dbReference>
<dbReference type="eggNOG" id="KOG0891">
    <property type="taxonomic scope" value="Eukaryota"/>
</dbReference>
<dbReference type="InterPro" id="IPR000403">
    <property type="entry name" value="PI3/4_kinase_cat_dom"/>
</dbReference>
<dbReference type="SMART" id="SM00146">
    <property type="entry name" value="PI3Kc"/>
    <property type="match status" value="1"/>
</dbReference>
<evidence type="ECO:0000313" key="7">
    <source>
        <dbReference type="Proteomes" id="UP000017246"/>
    </source>
</evidence>
<dbReference type="SUPFAM" id="SSF48403">
    <property type="entry name" value="Ankyrin repeat"/>
    <property type="match status" value="1"/>
</dbReference>
<gene>
    <name evidence="6" type="ORF">EmuJ_000444400</name>
</gene>
<dbReference type="GO" id="GO:0004674">
    <property type="term" value="F:protein serine/threonine kinase activity"/>
    <property type="evidence" value="ECO:0007669"/>
    <property type="project" value="InterPro"/>
</dbReference>
<keyword evidence="6" id="KW-0808">Transferase</keyword>
<organism evidence="6 7">
    <name type="scientific">Echinococcus multilocularis</name>
    <name type="common">Fox tapeworm</name>
    <dbReference type="NCBI Taxonomy" id="6211"/>
    <lineage>
        <taxon>Eukaryota</taxon>
        <taxon>Metazoa</taxon>
        <taxon>Spiralia</taxon>
        <taxon>Lophotrochozoa</taxon>
        <taxon>Platyhelminthes</taxon>
        <taxon>Cestoda</taxon>
        <taxon>Eucestoda</taxon>
        <taxon>Cyclophyllidea</taxon>
        <taxon>Taeniidae</taxon>
        <taxon>Echinococcus</taxon>
    </lineage>
</organism>
<dbReference type="InterPro" id="IPR011009">
    <property type="entry name" value="Kinase-like_dom_sf"/>
</dbReference>
<dbReference type="Pfam" id="PF00454">
    <property type="entry name" value="PI3_PI4_kinase"/>
    <property type="match status" value="1"/>
</dbReference>
<evidence type="ECO:0000313" key="6">
    <source>
        <dbReference type="EMBL" id="CDS37208.1"/>
    </source>
</evidence>
<dbReference type="SMART" id="SM01343">
    <property type="entry name" value="FATC"/>
    <property type="match status" value="1"/>
</dbReference>
<sequence length="3837" mass="426340">MPHCPFPIFGSSPLPMVAVPKSDETPDPVKLPRGISDVDLGWRPIHFAAKRGHVTTVDMLVASGADVDVYTKKNETPLLLAQSAHMWDTVRKLIQLGASFDDRTEAILIQSAQKGCPPNDINSKRKKFSENSSSKFDHKNFNEATIGAQMAQMSISSSSGLVDLHTSSLIKLIQFQGCGYDFDLSRQKWELTSQMQSLPPPFPSRHYNRFNQLIKRIISANLSQRFRISSAKQLIELLDSLELSSSKSTRINKRGAPANGFRSVETHLRVLEITVCEKHCPVRLISLIGDICIHLVVLYGLYKLEDVKLESDTELSCSQSESSHLSGSYNEFKVAYVARMLRSLSCNTSSQYRSGILSFISCILSSCSSSTGCHQNTVCDIRVCQITANLISDLVSLTDSLDQAGNVSRLARFISLVGAYNQLEFGKRFSDLADILIGWCVDASSGYRGVAVGTLLSELSCNLRRWWFDLSSPDTGHLLTESTCDMLGHLLEDADVSLQKAVSEYRQISSSFVPRRNAQTPFVSTEISQKLIATNLYFAVLAGICLGVKKCLSESHQSSCVKFVSFDFSGWNKRLLNILHGLELMSPAVSLRSKPSSTSRTYVPPTYCLPLLTYGDIVQHVHAILLFTESTMPVEGDQFGQKVRSYLSQPPNESILQLSPCHIKILCELAYCLLKRTPKNSPSLVISTFKVLFGNDTLLHRLKTSSSGSLAVFNLLCDLSKRHLSGCDMLVMIVEMCIADFQLACTKLASGKCSIDVENDLLILFSTSLFATIWKSVSSEPERVALANAANGRLILILADLHRQFALFSRISQRIRLAFWTILISTLNYGIDHTAECGGDLLLVIQQLLLTASNNLQELILSKHLLQTISDSLAIQLSHSFCTYLLRLLQNPYSPVRANDGSYFCEAVRLLIRVLKGKTASSEVLELAYLCVSHPLPRIQSSGADLLLLFGPSLAKFESTRAANFMLHWYLSTSLELSTSLITCSLVNPVSFGASKENGSLLRAQGAFPSLPAAAGVLGILTRGAPYLSEERTSRLELLTSSSDWLRRLACLISPLPSDSSTNWYASDTSPLSLVFLFTTWSMVDYKLKVAPWANPVKTFLSIEAITHALLSSLTKRTDTHSVVPELQSFLGVSSTVVIRQSLAWQINQSALVVNFMRLLEKATTNAVDGFAVVIPPVHPTAHAFFKANSMTCHQWFNRVRMPLATLAVWLAPLSLEGSEAAATVIWNVYSLLHQVLTSDPPELLNTISVFGNPEKIILCVIQALYHLGAADELALVYACLERIAVNSTKSGVHLYSWVHGLVCILGGRLDAGLSCFSAFFESYSPPLSSDSFGALSYEFARRLFTALLVRVGYSGEAALRLCCKKDLPDRPVACNNQGDTPMAKRKNLANNGKKKAMDELPLRYSAIANQRLQTLQKLSTWDNAISALSPSSNSVASILTEQEDKLLSLGSDSVSEVINVVRQTANAVVSLADFGNYQDCRNIPRLAPEPSLPALVLEADLLFNKPTALSAVGDICIGTWSMLTRKNGNLPVFLDACEPLLIPHSDDYLPVDSSRDVALNLLRQQLTALDIQEEITNYNKLIGIVNSRADFSSLDRMRLIRYIANLLWTSGSGNNDRIAAMTCLSQGLLRNVLATNTSDRIEHAKQCLLNVSVALQLFKFLTYASSSTQAGEIRTMCQEVFFTCASEAGVCEVENVTPQGDAQRLVQHLLQFGRLASSPWVDGVPLVSPSDETEATVASSPSELQMRLLMFATHLSPTNASALAWLQMAHWCYERGQHDVKQTKTEAMRVLACPQSDSITTTLFDALTPDECESLSQLLPSNIIEKNKSVEARILAKLYTFLSDDADDFRSHHHCIDDLSDADIPLDDPLRCRFVDHLSNGTNLTGETLALDGPLLSGCASLASLLTTRLYTLQSFAAQAYVTFLSVAGQHINDNVDALDVSKPCERIQPIQSTLATLRLLHLLDEPCRFLRTTVKNLVVHGSSTDSVLLSPPSPLTTIHSEPLVWTGCLPQILDRLGHPDPTVRRCLVDLLSRLIRMTNRDSPSTDRILANRLVFPIIVGSKGVDCAQLDIRARSHGKLVSTLCDAGYGIMVEQVASFIVEMRRIAVLWEELWSGVLIQHVDDLNRKVNALEQVKTATTADTSLSSAKVAEDPAELEDDAVRLNNIHKLRYEALLAPTFSIFQQLRTLTLDTPAQTSHEAWFQSTFKQHIDETVVSLKKFCSPSIPNWKTSPVVPLQRLLSRFQTLNQKTKKGDDEKARHLTISSRFLSLFQISPNLFALNGSLEIPLPGRAHLHLARVGSRISVYPTKTRPKRVVFWTEEGQSFPYLLKCLEDLRLDARIMGLMRLTNTAFRSRSRARAIATARTYSVTPIGPKAGLIQMVQGAIPLFTLYKRWQQRKAIDAAPYGILSGSFKMALPKPSELFYNKLKEFLPPPLTSSSSRSSWPKDVLLKVFHTLESETPADLLTRELWAASPNMSAWWRASQTFASSLGITSAFGYLIGLGDRHLDNLLIDLTTGTLIHIDFNVCFDEGRSLRVPELVPFRFTRILRHPLGPLCDPSSISSGGGGTFGANFLETLSTCASIQELFRIQLQSFAIDPLTDWMRATAKGPAWSTFDLTYFAAYRGGCLSTSADTLSSSDREPITKRRRVFERLLVELQRSSGLLAARFAELVVSNRGLCEHLYSAMNVLESNLRVWETYREKQLKVEEFKQQLAILKGNSSKELAGFESRWRDIEQAKHQVLEAKKCLLDFADNMEYDIGSALHLLTKWLAKGSGVFSLPEDANKDLAKIINEYQDIAGAYIVPNDSPFHFTIENTLWFSTKRQLIHALRKALDNSIFKSDIKSSFAQFFHPPRSLLNRSGYTRLQGALTEAKTHLSALKSQHFIPSSSALNDFPSLLTQSEATLATFISEQDAVMILPAFKWALIKNLAAMIHSTLTLEPLEHIDFLHQRVSAVACAFSVLDPSGNSSAIPFWAGHEADANCELQFFLTIYQLITKLVELRDNLCNLLLPKLEDAIQVASRAELELLNCLQQVMHDSGEAEEIQNEVNRLLTENNNGPLSEVFLAIHLAFLNATSEIEELCRRLIDYPITAVTWVHVDVISRAIANLQSRCAVEQGATSLWGWRHATEQGAVTTWLDEVYAAGMASSLKVAIEISQLWTDIRDGKVQHSISSIPYVTILESQFFTHLADRLALVSESVLACSRLLLSLLEESGFTVRQAIFEIERMVPLSHLRGPPTVFVDRMIHSAELYFLSVQPPEVHALSATTGSVLASMFTTTSSHMYTAVAAKQIDAHEAHVKLIQKLKQVFDWLHDSKDESETSLRRFLNRLETSIAKVRTENEQLNDSTRELCELGDAICSAEYDRLHESSCMDELLPLFADYDSRCEAYTRFGDELTILDSIMLNMKKEYGLTWPATEWTQVDVLGPSETNMRLVDAISTRLVKAQNALEESAERLHSLTLALTTTGAASTTSKSFATRKKKSNSTTSQNQNCEGEIAEVALIRQLFCDFEKNFLSEMRPYIKQLLRLSQIYNDAECERIWSRWLEDQDAWLVTSGRLVQNFSDLLADLVTDSNEREEAVFSSVRLILHDSLYLRNDLTPLLTKLIETGIWTTLKKSDSATIVATIRELGFGEKNRETDVESKLSDSALSEDRKIVASSSDTLTQEQISPEAIEALRRLCRRLQGVDDLLTKKDDAPVMSLADQADLCVRMAMDPKHLSIMFEGWTPWCERSCSFLTRWHYCQIVGSTGQRNLHSAVYFHLSVMLRRLFGSRICEGSRSVSALSLIATSRKMNYVCCVNSAHTLNVLCISSLSSMPALLSLVWLIHAYRVFSFTN</sequence>
<evidence type="ECO:0000256" key="2">
    <source>
        <dbReference type="PROSITE-ProRule" id="PRU00023"/>
    </source>
</evidence>
<feature type="coiled-coil region" evidence="3">
    <location>
        <begin position="3437"/>
        <end position="3464"/>
    </location>
</feature>
<dbReference type="PANTHER" id="PTHR11139">
    <property type="entry name" value="ATAXIA TELANGIECTASIA MUTATED ATM -RELATED"/>
    <property type="match status" value="1"/>
</dbReference>
<dbReference type="SUPFAM" id="SSF56112">
    <property type="entry name" value="Protein kinase-like (PK-like)"/>
    <property type="match status" value="1"/>
</dbReference>
<dbReference type="InterPro" id="IPR036770">
    <property type="entry name" value="Ankyrin_rpt-contain_sf"/>
</dbReference>
<reference evidence="6" key="2">
    <citation type="submission" date="2015-11" db="EMBL/GenBank/DDBJ databases">
        <authorList>
            <person name="Zhang Y."/>
            <person name="Guo Z."/>
        </authorList>
    </citation>
    <scope>NUCLEOTIDE SEQUENCE</scope>
</reference>
<dbReference type="GO" id="GO:0005634">
    <property type="term" value="C:nucleus"/>
    <property type="evidence" value="ECO:0007669"/>
    <property type="project" value="TreeGrafter"/>
</dbReference>
<dbReference type="InterPro" id="IPR003152">
    <property type="entry name" value="FATC_dom"/>
</dbReference>
<evidence type="ECO:0000256" key="1">
    <source>
        <dbReference type="ARBA" id="ARBA00023161"/>
    </source>
</evidence>
<dbReference type="Pfam" id="PF02260">
    <property type="entry name" value="FATC"/>
    <property type="match status" value="1"/>
</dbReference>
<dbReference type="OrthoDB" id="10065496at2759"/>
<dbReference type="Gene3D" id="3.30.1010.10">
    <property type="entry name" value="Phosphatidylinositol 3-kinase Catalytic Subunit, Chain A, domain 4"/>
    <property type="match status" value="1"/>
</dbReference>
<keyword evidence="7" id="KW-1185">Reference proteome</keyword>
<dbReference type="PANTHER" id="PTHR11139:SF71">
    <property type="entry name" value="SERINE_THREONINE-PROTEIN KINASE SMG1"/>
    <property type="match status" value="1"/>
</dbReference>
<keyword evidence="3" id="KW-0175">Coiled coil</keyword>
<evidence type="ECO:0000259" key="4">
    <source>
        <dbReference type="PROSITE" id="PS50290"/>
    </source>
</evidence>
<keyword evidence="2" id="KW-0040">ANK repeat</keyword>
<dbReference type="Gene3D" id="1.10.1070.11">
    <property type="entry name" value="Phosphatidylinositol 3-/4-kinase, catalytic domain"/>
    <property type="match status" value="1"/>
</dbReference>
<name>A0A068XYA1_ECHMU</name>
<dbReference type="InterPro" id="IPR036940">
    <property type="entry name" value="PI3/4_kinase_cat_sf"/>
</dbReference>
<dbReference type="Proteomes" id="UP000017246">
    <property type="component" value="Unassembled WGS sequence"/>
</dbReference>
<dbReference type="OMA" id="DACEPLL"/>
<evidence type="ECO:0000256" key="3">
    <source>
        <dbReference type="SAM" id="Coils"/>
    </source>
</evidence>
<keyword evidence="1" id="KW-0866">Nonsense-mediated mRNA decay</keyword>
<dbReference type="PROSITE" id="PS50297">
    <property type="entry name" value="ANK_REP_REGION"/>
    <property type="match status" value="1"/>
</dbReference>
<dbReference type="Pfam" id="PF12796">
    <property type="entry name" value="Ank_2"/>
    <property type="match status" value="1"/>
</dbReference>
<feature type="domain" description="PI3K/PI4K catalytic" evidence="4">
    <location>
        <begin position="2301"/>
        <end position="2661"/>
    </location>
</feature>
<dbReference type="PROSITE" id="PS51190">
    <property type="entry name" value="FATC"/>
    <property type="match status" value="1"/>
</dbReference>
<dbReference type="GO" id="GO:0000184">
    <property type="term" value="P:nuclear-transcribed mRNA catabolic process, nonsense-mediated decay"/>
    <property type="evidence" value="ECO:0007669"/>
    <property type="project" value="UniProtKB-KW"/>
</dbReference>
<dbReference type="STRING" id="6211.A0A068XYA1"/>
<protein>
    <submittedName>
        <fullName evidence="6">Serine:threonine protein kinase SMG1</fullName>
    </submittedName>
</protein>
<reference evidence="6" key="1">
    <citation type="journal article" date="2013" name="Nature">
        <title>The genomes of four tapeworm species reveal adaptations to parasitism.</title>
        <authorList>
            <person name="Tsai I.J."/>
            <person name="Zarowiecki M."/>
            <person name="Holroyd N."/>
            <person name="Garciarrubio A."/>
            <person name="Sanchez-Flores A."/>
            <person name="Brooks K.L."/>
            <person name="Tracey A."/>
            <person name="Bobes R.J."/>
            <person name="Fragoso G."/>
            <person name="Sciutto E."/>
            <person name="Aslett M."/>
            <person name="Beasley H."/>
            <person name="Bennett H.M."/>
            <person name="Cai J."/>
            <person name="Camicia F."/>
            <person name="Clark R."/>
            <person name="Cucher M."/>
            <person name="De Silva N."/>
            <person name="Day T.A."/>
            <person name="Deplazes P."/>
            <person name="Estrada K."/>
            <person name="Fernandez C."/>
            <person name="Holland P.W."/>
            <person name="Hou J."/>
            <person name="Hu S."/>
            <person name="Huckvale T."/>
            <person name="Hung S.S."/>
            <person name="Kamenetzky L."/>
            <person name="Keane J.A."/>
            <person name="Kiss F."/>
            <person name="Koziol U."/>
            <person name="Lambert O."/>
            <person name="Liu K."/>
            <person name="Luo X."/>
            <person name="Luo Y."/>
            <person name="Macchiaroli N."/>
            <person name="Nichol S."/>
            <person name="Paps J."/>
            <person name="Parkinson J."/>
            <person name="Pouchkina-Stantcheva N."/>
            <person name="Riddiford N."/>
            <person name="Rosenzvit M."/>
            <person name="Salinas G."/>
            <person name="Wasmuth J.D."/>
            <person name="Zamanian M."/>
            <person name="Zheng Y."/>
            <person name="Cai X."/>
            <person name="Soberon X."/>
            <person name="Olson P.D."/>
            <person name="Laclette J.P."/>
            <person name="Brehm K."/>
            <person name="Berriman M."/>
            <person name="Garciarrubio A."/>
            <person name="Bobes R.J."/>
            <person name="Fragoso G."/>
            <person name="Sanchez-Flores A."/>
            <person name="Estrada K."/>
            <person name="Cevallos M.A."/>
            <person name="Morett E."/>
            <person name="Gonzalez V."/>
            <person name="Portillo T."/>
            <person name="Ochoa-Leyva A."/>
            <person name="Jose M.V."/>
            <person name="Sciutto E."/>
            <person name="Landa A."/>
            <person name="Jimenez L."/>
            <person name="Valdes V."/>
            <person name="Carrero J.C."/>
            <person name="Larralde C."/>
            <person name="Morales-Montor J."/>
            <person name="Limon-Lason J."/>
            <person name="Soberon X."/>
            <person name="Laclette J.P."/>
        </authorList>
    </citation>
    <scope>NUCLEOTIDE SEQUENCE [LARGE SCALE GENOMIC DNA]</scope>
</reference>